<feature type="compositionally biased region" description="Polar residues" evidence="1">
    <location>
        <begin position="159"/>
        <end position="168"/>
    </location>
</feature>
<evidence type="ECO:0000313" key="3">
    <source>
        <dbReference type="Proteomes" id="UP000054279"/>
    </source>
</evidence>
<accession>A0A0C9UPA2</accession>
<dbReference type="AlphaFoldDB" id="A0A0C9UPA2"/>
<gene>
    <name evidence="2" type="ORF">M422DRAFT_271592</name>
</gene>
<proteinExistence type="predicted"/>
<dbReference type="EMBL" id="KN837341">
    <property type="protein sequence ID" value="KIJ27276.1"/>
    <property type="molecule type" value="Genomic_DNA"/>
</dbReference>
<organism evidence="2 3">
    <name type="scientific">Sphaerobolus stellatus (strain SS14)</name>
    <dbReference type="NCBI Taxonomy" id="990650"/>
    <lineage>
        <taxon>Eukaryota</taxon>
        <taxon>Fungi</taxon>
        <taxon>Dikarya</taxon>
        <taxon>Basidiomycota</taxon>
        <taxon>Agaricomycotina</taxon>
        <taxon>Agaricomycetes</taxon>
        <taxon>Phallomycetidae</taxon>
        <taxon>Geastrales</taxon>
        <taxon>Sphaerobolaceae</taxon>
        <taxon>Sphaerobolus</taxon>
    </lineage>
</organism>
<feature type="compositionally biased region" description="Polar residues" evidence="1">
    <location>
        <begin position="60"/>
        <end position="108"/>
    </location>
</feature>
<protein>
    <submittedName>
        <fullName evidence="2">Uncharacterized protein</fullName>
    </submittedName>
</protein>
<reference evidence="2 3" key="1">
    <citation type="submission" date="2014-06" db="EMBL/GenBank/DDBJ databases">
        <title>Evolutionary Origins and Diversification of the Mycorrhizal Mutualists.</title>
        <authorList>
            <consortium name="DOE Joint Genome Institute"/>
            <consortium name="Mycorrhizal Genomics Consortium"/>
            <person name="Kohler A."/>
            <person name="Kuo A."/>
            <person name="Nagy L.G."/>
            <person name="Floudas D."/>
            <person name="Copeland A."/>
            <person name="Barry K.W."/>
            <person name="Cichocki N."/>
            <person name="Veneault-Fourrey C."/>
            <person name="LaButti K."/>
            <person name="Lindquist E.A."/>
            <person name="Lipzen A."/>
            <person name="Lundell T."/>
            <person name="Morin E."/>
            <person name="Murat C."/>
            <person name="Riley R."/>
            <person name="Ohm R."/>
            <person name="Sun H."/>
            <person name="Tunlid A."/>
            <person name="Henrissat B."/>
            <person name="Grigoriev I.V."/>
            <person name="Hibbett D.S."/>
            <person name="Martin F."/>
        </authorList>
    </citation>
    <scope>NUCLEOTIDE SEQUENCE [LARGE SCALE GENOMIC DNA]</scope>
    <source>
        <strain evidence="2 3">SS14</strain>
    </source>
</reference>
<evidence type="ECO:0000313" key="2">
    <source>
        <dbReference type="EMBL" id="KIJ27276.1"/>
    </source>
</evidence>
<dbReference type="Proteomes" id="UP000054279">
    <property type="component" value="Unassembled WGS sequence"/>
</dbReference>
<feature type="compositionally biased region" description="Polar residues" evidence="1">
    <location>
        <begin position="138"/>
        <end position="150"/>
    </location>
</feature>
<feature type="region of interest" description="Disordered" evidence="1">
    <location>
        <begin position="54"/>
        <end position="176"/>
    </location>
</feature>
<keyword evidence="3" id="KW-1185">Reference proteome</keyword>
<name>A0A0C9UPA2_SPHS4</name>
<evidence type="ECO:0000256" key="1">
    <source>
        <dbReference type="SAM" id="MobiDB-lite"/>
    </source>
</evidence>
<sequence>MAFSAVCALGASHSHIQCPPLTTAQLNNVITQSCGLPVPVSSLPIIGRSVGPTVARISDDSSGATESSQAVPSQTRQDASRSSRATSAGQSGEGSQNNMGAVPSSNATELRAHTSTRRNNSSVLNSPIHNTDIHNSDLDSSMSDNEQMFESSSDDSPSTNGSNITTSFQKKKMRGGIVVASQNMRGGTGL</sequence>
<dbReference type="HOGENOM" id="CLU_1428817_0_0_1"/>
<feature type="compositionally biased region" description="Polar residues" evidence="1">
    <location>
        <begin position="117"/>
        <end position="129"/>
    </location>
</feature>